<dbReference type="InterPro" id="IPR036938">
    <property type="entry name" value="PAP2/HPO_sf"/>
</dbReference>
<evidence type="ECO:0000256" key="1">
    <source>
        <dbReference type="ARBA" id="ARBA00004141"/>
    </source>
</evidence>
<dbReference type="Gene3D" id="1.20.144.10">
    <property type="entry name" value="Phosphatidic acid phosphatase type 2/haloperoxidase"/>
    <property type="match status" value="1"/>
</dbReference>
<dbReference type="GO" id="GO:0005886">
    <property type="term" value="C:plasma membrane"/>
    <property type="evidence" value="ECO:0007669"/>
    <property type="project" value="TreeGrafter"/>
</dbReference>
<dbReference type="GO" id="GO:0007165">
    <property type="term" value="P:signal transduction"/>
    <property type="evidence" value="ECO:0007669"/>
    <property type="project" value="TreeGrafter"/>
</dbReference>
<proteinExistence type="inferred from homology"/>
<evidence type="ECO:0000256" key="3">
    <source>
        <dbReference type="ARBA" id="ARBA00022692"/>
    </source>
</evidence>
<keyword evidence="8" id="KW-1185">Reference proteome</keyword>
<keyword evidence="5 6" id="KW-0472">Membrane</keyword>
<dbReference type="InterPro" id="IPR043216">
    <property type="entry name" value="PAP-like"/>
</dbReference>
<dbReference type="STRING" id="451379.A0A0N5AG71"/>
<dbReference type="PANTHER" id="PTHR10165">
    <property type="entry name" value="LIPID PHOSPHATE PHOSPHATASE"/>
    <property type="match status" value="1"/>
</dbReference>
<comment type="subcellular location">
    <subcellularLocation>
        <location evidence="1">Membrane</location>
        <topology evidence="1">Multi-pass membrane protein</topology>
    </subcellularLocation>
</comment>
<protein>
    <submittedName>
        <fullName evidence="9">AcidPPc domain-containing protein</fullName>
    </submittedName>
</protein>
<dbReference type="CDD" id="cd03384">
    <property type="entry name" value="PAP2_wunen"/>
    <property type="match status" value="1"/>
</dbReference>
<evidence type="ECO:0000256" key="2">
    <source>
        <dbReference type="ARBA" id="ARBA00008816"/>
    </source>
</evidence>
<keyword evidence="4 6" id="KW-1133">Transmembrane helix</keyword>
<dbReference type="GO" id="GO:0006644">
    <property type="term" value="P:phospholipid metabolic process"/>
    <property type="evidence" value="ECO:0007669"/>
    <property type="project" value="InterPro"/>
</dbReference>
<evidence type="ECO:0000256" key="6">
    <source>
        <dbReference type="SAM" id="Phobius"/>
    </source>
</evidence>
<feature type="transmembrane region" description="Helical" evidence="6">
    <location>
        <begin position="181"/>
        <end position="202"/>
    </location>
</feature>
<dbReference type="SMART" id="SM00014">
    <property type="entry name" value="acidPPc"/>
    <property type="match status" value="1"/>
</dbReference>
<dbReference type="Proteomes" id="UP000046393">
    <property type="component" value="Unplaced"/>
</dbReference>
<dbReference type="AlphaFoldDB" id="A0A0N5AG71"/>
<dbReference type="WBParaSite" id="SMUV_0000330301-mRNA-1">
    <property type="protein sequence ID" value="SMUV_0000330301-mRNA-1"/>
    <property type="gene ID" value="SMUV_0000330301"/>
</dbReference>
<evidence type="ECO:0000259" key="7">
    <source>
        <dbReference type="SMART" id="SM00014"/>
    </source>
</evidence>
<dbReference type="SUPFAM" id="SSF48317">
    <property type="entry name" value="Acid phosphatase/Vanadium-dependent haloperoxidase"/>
    <property type="match status" value="1"/>
</dbReference>
<dbReference type="GO" id="GO:0046839">
    <property type="term" value="P:phospholipid dephosphorylation"/>
    <property type="evidence" value="ECO:0007669"/>
    <property type="project" value="TreeGrafter"/>
</dbReference>
<accession>A0A0N5AG71</accession>
<keyword evidence="3 6" id="KW-0812">Transmembrane</keyword>
<sequence>MLAQISVGRVVVDIVVLTLLAFPLLVFQLWVKPYKRGFYCDDESLRYPYRDSTVSRYMLVVVGLLVPASLIVFAEMFRAFLWEKQCQNYFHSYRVRRYPVHRFLVRLYIFLGYFLLGVIFNQLLVDIAKYTIGRHRPHFIDICRPMKDGVDFATSCPADHRYITDFNCTGNRKGLITESMLSFYSGHTAFSFFGAWFTALYLQARLYRPLYSRLILPIIQFCLFGGAAYVGFTRVSDYKHHWSDVLVGALLGSAIGIIMALFVAEVFKRREIPKCEEGLCKPTMGCMVPAPKSGGDVESGMHQSDAVMRPLTTHTVTVTHELSPSSNECEGLSHSGQQRL</sequence>
<dbReference type="GO" id="GO:0008195">
    <property type="term" value="F:phosphatidate phosphatase activity"/>
    <property type="evidence" value="ECO:0007669"/>
    <property type="project" value="TreeGrafter"/>
</dbReference>
<feature type="domain" description="Phosphatidic acid phosphatase type 2/haloperoxidase" evidence="7">
    <location>
        <begin position="111"/>
        <end position="260"/>
    </location>
</feature>
<evidence type="ECO:0000256" key="5">
    <source>
        <dbReference type="ARBA" id="ARBA00023136"/>
    </source>
</evidence>
<comment type="similarity">
    <text evidence="2">Belongs to the PA-phosphatase related phosphoesterase family.</text>
</comment>
<evidence type="ECO:0000256" key="4">
    <source>
        <dbReference type="ARBA" id="ARBA00022989"/>
    </source>
</evidence>
<reference evidence="9" key="1">
    <citation type="submission" date="2017-02" db="UniProtKB">
        <authorList>
            <consortium name="WormBaseParasite"/>
        </authorList>
    </citation>
    <scope>IDENTIFICATION</scope>
</reference>
<dbReference type="PANTHER" id="PTHR10165:SF201">
    <property type="entry name" value="PHOSPHATIDIC ACID PHOSPHATASE TYPE 2_HALOPEROXIDASE DOMAIN-CONTAINING PROTEIN"/>
    <property type="match status" value="1"/>
</dbReference>
<feature type="transmembrane region" description="Helical" evidence="6">
    <location>
        <begin position="245"/>
        <end position="264"/>
    </location>
</feature>
<evidence type="ECO:0000313" key="8">
    <source>
        <dbReference type="Proteomes" id="UP000046393"/>
    </source>
</evidence>
<feature type="transmembrane region" description="Helical" evidence="6">
    <location>
        <begin position="57"/>
        <end position="82"/>
    </location>
</feature>
<dbReference type="Pfam" id="PF01569">
    <property type="entry name" value="PAP2"/>
    <property type="match status" value="1"/>
</dbReference>
<name>A0A0N5AG71_9BILA</name>
<organism evidence="8 9">
    <name type="scientific">Syphacia muris</name>
    <dbReference type="NCBI Taxonomy" id="451379"/>
    <lineage>
        <taxon>Eukaryota</taxon>
        <taxon>Metazoa</taxon>
        <taxon>Ecdysozoa</taxon>
        <taxon>Nematoda</taxon>
        <taxon>Chromadorea</taxon>
        <taxon>Rhabditida</taxon>
        <taxon>Spirurina</taxon>
        <taxon>Oxyuridomorpha</taxon>
        <taxon>Oxyuroidea</taxon>
        <taxon>Oxyuridae</taxon>
        <taxon>Syphacia</taxon>
    </lineage>
</organism>
<feature type="transmembrane region" description="Helical" evidence="6">
    <location>
        <begin position="12"/>
        <end position="31"/>
    </location>
</feature>
<evidence type="ECO:0000313" key="9">
    <source>
        <dbReference type="WBParaSite" id="SMUV_0000330301-mRNA-1"/>
    </source>
</evidence>
<feature type="transmembrane region" description="Helical" evidence="6">
    <location>
        <begin position="103"/>
        <end position="124"/>
    </location>
</feature>
<dbReference type="InterPro" id="IPR000326">
    <property type="entry name" value="PAP2/HPO"/>
</dbReference>
<feature type="transmembrane region" description="Helical" evidence="6">
    <location>
        <begin position="214"/>
        <end position="233"/>
    </location>
</feature>